<proteinExistence type="predicted"/>
<keyword evidence="2" id="KW-1185">Reference proteome</keyword>
<reference evidence="1 2" key="2">
    <citation type="submission" date="2008-11" db="EMBL/GenBank/DDBJ databases">
        <authorList>
            <person name="Fulton L."/>
            <person name="Clifton S."/>
            <person name="Fulton B."/>
            <person name="Xu J."/>
            <person name="Minx P."/>
            <person name="Pepin K.H."/>
            <person name="Johnson M."/>
            <person name="Bhonagiri V."/>
            <person name="Nash W.E."/>
            <person name="Mardis E.R."/>
            <person name="Wilson R.K."/>
        </authorList>
    </citation>
    <scope>NUCLEOTIDE SEQUENCE [LARGE SCALE GENOMIC DNA]</scope>
    <source>
        <strain evidence="1 2">ATCC 43243</strain>
    </source>
</reference>
<evidence type="ECO:0000313" key="1">
    <source>
        <dbReference type="EMBL" id="EEC55971.1"/>
    </source>
</evidence>
<dbReference type="PANTHER" id="PTHR34547:SF1">
    <property type="entry name" value="YACP-LIKE NYN DOMAIN PROTEIN"/>
    <property type="match status" value="1"/>
</dbReference>
<dbReference type="Proteomes" id="UP000003136">
    <property type="component" value="Unassembled WGS sequence"/>
</dbReference>
<dbReference type="EMBL" id="ABVQ01000037">
    <property type="protein sequence ID" value="EEC55971.1"/>
    <property type="molecule type" value="Genomic_DNA"/>
</dbReference>
<sequence>MDILCNYQGYKGCNLILVFDAYKVKGNPGSVEKYHNIYVVYTKEAETADQYIEKTVHDMHQTPPNKGRYRVTVATSDALEQMIVWGNGAQRISALGFKADVENASQGIKMENL</sequence>
<name>B7AUT0_9FIRM</name>
<dbReference type="AlphaFoldDB" id="B7AUT0"/>
<dbReference type="Pfam" id="PF05991">
    <property type="entry name" value="NYN_YacP"/>
    <property type="match status" value="1"/>
</dbReference>
<reference evidence="1 2" key="1">
    <citation type="submission" date="2008-11" db="EMBL/GenBank/DDBJ databases">
        <title>Draft genome sequence of Bacteroides pectinophilus (ATCC 43243).</title>
        <authorList>
            <person name="Sudarsanam P."/>
            <person name="Ley R."/>
            <person name="Guruge J."/>
            <person name="Turnbaugh P.J."/>
            <person name="Mahowald M."/>
            <person name="Liep D."/>
            <person name="Gordon J."/>
        </authorList>
    </citation>
    <scope>NUCLEOTIDE SEQUENCE [LARGE SCALE GENOMIC DNA]</scope>
    <source>
        <strain evidence="1 2">ATCC 43243</strain>
    </source>
</reference>
<comment type="caution">
    <text evidence="1">The sequence shown here is derived from an EMBL/GenBank/DDBJ whole genome shotgun (WGS) entry which is preliminary data.</text>
</comment>
<dbReference type="CDD" id="cd10912">
    <property type="entry name" value="PIN_YacP-like"/>
    <property type="match status" value="1"/>
</dbReference>
<gene>
    <name evidence="1" type="ORF">BACPEC_02478</name>
</gene>
<dbReference type="InterPro" id="IPR010298">
    <property type="entry name" value="YacP-like"/>
</dbReference>
<dbReference type="HOGENOM" id="CLU_2128491_0_0_9"/>
<evidence type="ECO:0000313" key="2">
    <source>
        <dbReference type="Proteomes" id="UP000003136"/>
    </source>
</evidence>
<organism evidence="1 2">
    <name type="scientific">[Bacteroides] pectinophilus ATCC 43243</name>
    <dbReference type="NCBI Taxonomy" id="483218"/>
    <lineage>
        <taxon>Bacteria</taxon>
        <taxon>Bacillati</taxon>
        <taxon>Bacillota</taxon>
        <taxon>Clostridia</taxon>
        <taxon>Eubacteriales</taxon>
    </lineage>
</organism>
<protein>
    <submittedName>
        <fullName evidence="1">Uncharacterized protein</fullName>
    </submittedName>
</protein>
<dbReference type="PANTHER" id="PTHR34547">
    <property type="entry name" value="YACP-LIKE NYN DOMAIN PROTEIN"/>
    <property type="match status" value="1"/>
</dbReference>
<dbReference type="eggNOG" id="COG3688">
    <property type="taxonomic scope" value="Bacteria"/>
</dbReference>
<accession>B7AUT0</accession>
<dbReference type="STRING" id="483218.BACPEC_02478"/>